<dbReference type="SUPFAM" id="SSF57903">
    <property type="entry name" value="FYVE/PHD zinc finger"/>
    <property type="match status" value="1"/>
</dbReference>
<keyword evidence="3" id="KW-0862">Zinc</keyword>
<gene>
    <name evidence="7" type="ORF">PHYEVI_LOCUS686</name>
</gene>
<dbReference type="SMART" id="SM00249">
    <property type="entry name" value="PHD"/>
    <property type="match status" value="1"/>
</dbReference>
<dbReference type="Proteomes" id="UP001153712">
    <property type="component" value="Chromosome 1"/>
</dbReference>
<evidence type="ECO:0000259" key="6">
    <source>
        <dbReference type="SMART" id="SM00249"/>
    </source>
</evidence>
<evidence type="ECO:0000256" key="5">
    <source>
        <dbReference type="SAM" id="MobiDB-lite"/>
    </source>
</evidence>
<sequence>MNGMEVTKELKCDIELNQVQLKTAICNHQNCLAKLELDPYNVDLQKEVNKAEEDIIGIGLEQKNLLERLRDEYKAYQKSIKSNLIKNGLEEKRFNLTNALGRARKQNIVVRSASATSFSDDSTENLSAHSSPEHPAVNPIDPQDISQLEFLNYFCLATHEAYKEMQNKRAERKRRSTANPHFLYGNKGWDILTNNKRKRNAFLISPTSPPHTRQSVKKKQERTSPLPTTSVVLKSPRSDQSGNNAALNKLSFGSFPVIPNLPSGLIIERVSPSDSSSSDNKACVMCKQSGSLATCEVCTSSFHISCHNRPLIQTPRQCPKCIGKETRTIGSLNVPSGMTVSYITSAELSEKLNEKKVLEEKKQSLTAELTQLQDKHSQLTISLKDQKSQQDELLMSQHTTEDKINEILKFIEKIKNPICIDIDNAGSLKASSK</sequence>
<feature type="coiled-coil region" evidence="4">
    <location>
        <begin position="348"/>
        <end position="389"/>
    </location>
</feature>
<evidence type="ECO:0000313" key="8">
    <source>
        <dbReference type="Proteomes" id="UP001153712"/>
    </source>
</evidence>
<feature type="domain" description="Zinc finger PHD-type" evidence="6">
    <location>
        <begin position="282"/>
        <end position="322"/>
    </location>
</feature>
<dbReference type="PANTHER" id="PTHR24102:SF28">
    <property type="entry name" value="PHD-TYPE DOMAIN-CONTAINING PROTEIN"/>
    <property type="match status" value="1"/>
</dbReference>
<accession>A0A9N9TFN1</accession>
<dbReference type="GO" id="GO:0008270">
    <property type="term" value="F:zinc ion binding"/>
    <property type="evidence" value="ECO:0007669"/>
    <property type="project" value="UniProtKB-KW"/>
</dbReference>
<protein>
    <recommendedName>
        <fullName evidence="6">Zinc finger PHD-type domain-containing protein</fullName>
    </recommendedName>
</protein>
<evidence type="ECO:0000256" key="2">
    <source>
        <dbReference type="ARBA" id="ARBA00022771"/>
    </source>
</evidence>
<evidence type="ECO:0000313" key="7">
    <source>
        <dbReference type="EMBL" id="CAG9854222.1"/>
    </source>
</evidence>
<feature type="region of interest" description="Disordered" evidence="5">
    <location>
        <begin position="202"/>
        <end position="243"/>
    </location>
</feature>
<feature type="region of interest" description="Disordered" evidence="5">
    <location>
        <begin position="119"/>
        <end position="141"/>
    </location>
</feature>
<keyword evidence="1" id="KW-0479">Metal-binding</keyword>
<reference evidence="7" key="1">
    <citation type="submission" date="2022-01" db="EMBL/GenBank/DDBJ databases">
        <authorList>
            <person name="King R."/>
        </authorList>
    </citation>
    <scope>NUCLEOTIDE SEQUENCE</scope>
</reference>
<evidence type="ECO:0000256" key="1">
    <source>
        <dbReference type="ARBA" id="ARBA00022723"/>
    </source>
</evidence>
<proteinExistence type="predicted"/>
<name>A0A9N9TFN1_PHYSR</name>
<evidence type="ECO:0000256" key="4">
    <source>
        <dbReference type="SAM" id="Coils"/>
    </source>
</evidence>
<keyword evidence="4" id="KW-0175">Coiled coil</keyword>
<feature type="compositionally biased region" description="Polar residues" evidence="5">
    <location>
        <begin position="223"/>
        <end position="243"/>
    </location>
</feature>
<dbReference type="PANTHER" id="PTHR24102">
    <property type="entry name" value="PHD FINGER PROTEIN"/>
    <property type="match status" value="1"/>
</dbReference>
<keyword evidence="2" id="KW-0863">Zinc-finger</keyword>
<dbReference type="InterPro" id="IPR013083">
    <property type="entry name" value="Znf_RING/FYVE/PHD"/>
</dbReference>
<evidence type="ECO:0000256" key="3">
    <source>
        <dbReference type="ARBA" id="ARBA00022833"/>
    </source>
</evidence>
<dbReference type="InterPro" id="IPR011011">
    <property type="entry name" value="Znf_FYVE_PHD"/>
</dbReference>
<keyword evidence="8" id="KW-1185">Reference proteome</keyword>
<dbReference type="InterPro" id="IPR001965">
    <property type="entry name" value="Znf_PHD"/>
</dbReference>
<dbReference type="Gene3D" id="3.30.40.10">
    <property type="entry name" value="Zinc/RING finger domain, C3HC4 (zinc finger)"/>
    <property type="match status" value="1"/>
</dbReference>
<dbReference type="EMBL" id="OU900094">
    <property type="protein sequence ID" value="CAG9854222.1"/>
    <property type="molecule type" value="Genomic_DNA"/>
</dbReference>
<dbReference type="OrthoDB" id="336088at2759"/>
<organism evidence="7 8">
    <name type="scientific">Phyllotreta striolata</name>
    <name type="common">Striped flea beetle</name>
    <name type="synonym">Crioceris striolata</name>
    <dbReference type="NCBI Taxonomy" id="444603"/>
    <lineage>
        <taxon>Eukaryota</taxon>
        <taxon>Metazoa</taxon>
        <taxon>Ecdysozoa</taxon>
        <taxon>Arthropoda</taxon>
        <taxon>Hexapoda</taxon>
        <taxon>Insecta</taxon>
        <taxon>Pterygota</taxon>
        <taxon>Neoptera</taxon>
        <taxon>Endopterygota</taxon>
        <taxon>Coleoptera</taxon>
        <taxon>Polyphaga</taxon>
        <taxon>Cucujiformia</taxon>
        <taxon>Chrysomeloidea</taxon>
        <taxon>Chrysomelidae</taxon>
        <taxon>Galerucinae</taxon>
        <taxon>Alticini</taxon>
        <taxon>Phyllotreta</taxon>
    </lineage>
</organism>
<dbReference type="AlphaFoldDB" id="A0A9N9TFN1"/>